<reference evidence="2" key="1">
    <citation type="journal article" date="2013" name="Nature">
        <title>Draft genome of the wheat A-genome progenitor Triticum urartu.</title>
        <authorList>
            <person name="Ling H.Q."/>
            <person name="Zhao S."/>
            <person name="Liu D."/>
            <person name="Wang J."/>
            <person name="Sun H."/>
            <person name="Zhang C."/>
            <person name="Fan H."/>
            <person name="Li D."/>
            <person name="Dong L."/>
            <person name="Tao Y."/>
            <person name="Gao C."/>
            <person name="Wu H."/>
            <person name="Li Y."/>
            <person name="Cui Y."/>
            <person name="Guo X."/>
            <person name="Zheng S."/>
            <person name="Wang B."/>
            <person name="Yu K."/>
            <person name="Liang Q."/>
            <person name="Yang W."/>
            <person name="Lou X."/>
            <person name="Chen J."/>
            <person name="Feng M."/>
            <person name="Jian J."/>
            <person name="Zhang X."/>
            <person name="Luo G."/>
            <person name="Jiang Y."/>
            <person name="Liu J."/>
            <person name="Wang Z."/>
            <person name="Sha Y."/>
            <person name="Zhang B."/>
            <person name="Wu H."/>
            <person name="Tang D."/>
            <person name="Shen Q."/>
            <person name="Xue P."/>
            <person name="Zou S."/>
            <person name="Wang X."/>
            <person name="Liu X."/>
            <person name="Wang F."/>
            <person name="Yang Y."/>
            <person name="An X."/>
            <person name="Dong Z."/>
            <person name="Zhang K."/>
            <person name="Zhang X."/>
            <person name="Luo M.C."/>
            <person name="Dvorak J."/>
            <person name="Tong Y."/>
            <person name="Wang J."/>
            <person name="Yang H."/>
            <person name="Li Z."/>
            <person name="Wang D."/>
            <person name="Zhang A."/>
            <person name="Wang J."/>
        </authorList>
    </citation>
    <scope>NUCLEOTIDE SEQUENCE</scope>
    <source>
        <strain evidence="2">cv. G1812</strain>
    </source>
</reference>
<sequence length="44" mass="5075">MRDLFPLKFEPFDFRDVIYKDMGDIFSSLALLASGNYAQVVTSR</sequence>
<accession>A0A8R7PSW9</accession>
<evidence type="ECO:0000313" key="2">
    <source>
        <dbReference type="Proteomes" id="UP000015106"/>
    </source>
</evidence>
<evidence type="ECO:0000313" key="1">
    <source>
        <dbReference type="EnsemblPlants" id="TuG1812G0300002303.01.T02.cds268796"/>
    </source>
</evidence>
<dbReference type="Gramene" id="TuG1812G0300002303.01.T02">
    <property type="protein sequence ID" value="TuG1812G0300002303.01.T02.cds268796"/>
    <property type="gene ID" value="TuG1812G0300002303.01"/>
</dbReference>
<dbReference type="Proteomes" id="UP000015106">
    <property type="component" value="Chromosome 3"/>
</dbReference>
<reference evidence="1" key="2">
    <citation type="submission" date="2018-03" db="EMBL/GenBank/DDBJ databases">
        <title>The Triticum urartu genome reveals the dynamic nature of wheat genome evolution.</title>
        <authorList>
            <person name="Ling H."/>
            <person name="Ma B."/>
            <person name="Shi X."/>
            <person name="Liu H."/>
            <person name="Dong L."/>
            <person name="Sun H."/>
            <person name="Cao Y."/>
            <person name="Gao Q."/>
            <person name="Zheng S."/>
            <person name="Li Y."/>
            <person name="Yu Y."/>
            <person name="Du H."/>
            <person name="Qi M."/>
            <person name="Li Y."/>
            <person name="Yu H."/>
            <person name="Cui Y."/>
            <person name="Wang N."/>
            <person name="Chen C."/>
            <person name="Wu H."/>
            <person name="Zhao Y."/>
            <person name="Zhang J."/>
            <person name="Li Y."/>
            <person name="Zhou W."/>
            <person name="Zhang B."/>
            <person name="Hu W."/>
            <person name="Eijk M."/>
            <person name="Tang J."/>
            <person name="Witsenboer H."/>
            <person name="Zhao S."/>
            <person name="Li Z."/>
            <person name="Zhang A."/>
            <person name="Wang D."/>
            <person name="Liang C."/>
        </authorList>
    </citation>
    <scope>NUCLEOTIDE SEQUENCE [LARGE SCALE GENOMIC DNA]</scope>
    <source>
        <strain evidence="1">cv. G1812</strain>
    </source>
</reference>
<organism evidence="1 2">
    <name type="scientific">Triticum urartu</name>
    <name type="common">Red wild einkorn</name>
    <name type="synonym">Crithodium urartu</name>
    <dbReference type="NCBI Taxonomy" id="4572"/>
    <lineage>
        <taxon>Eukaryota</taxon>
        <taxon>Viridiplantae</taxon>
        <taxon>Streptophyta</taxon>
        <taxon>Embryophyta</taxon>
        <taxon>Tracheophyta</taxon>
        <taxon>Spermatophyta</taxon>
        <taxon>Magnoliopsida</taxon>
        <taxon>Liliopsida</taxon>
        <taxon>Poales</taxon>
        <taxon>Poaceae</taxon>
        <taxon>BOP clade</taxon>
        <taxon>Pooideae</taxon>
        <taxon>Triticodae</taxon>
        <taxon>Triticeae</taxon>
        <taxon>Triticinae</taxon>
        <taxon>Triticum</taxon>
    </lineage>
</organism>
<reference evidence="1" key="3">
    <citation type="submission" date="2022-06" db="UniProtKB">
        <authorList>
            <consortium name="EnsemblPlants"/>
        </authorList>
    </citation>
    <scope>IDENTIFICATION</scope>
</reference>
<name>A0A8R7PSW9_TRIUA</name>
<proteinExistence type="predicted"/>
<protein>
    <submittedName>
        <fullName evidence="1">Uncharacterized protein</fullName>
    </submittedName>
</protein>
<keyword evidence="2" id="KW-1185">Reference proteome</keyword>
<dbReference type="EnsemblPlants" id="TuG1812G0300002303.01.T02">
    <property type="protein sequence ID" value="TuG1812G0300002303.01.T02.cds268796"/>
    <property type="gene ID" value="TuG1812G0300002303.01"/>
</dbReference>
<dbReference type="AlphaFoldDB" id="A0A8R7PSW9"/>